<evidence type="ECO:0000313" key="2">
    <source>
        <dbReference type="Proteomes" id="UP001231649"/>
    </source>
</evidence>
<name>A0ACC2Q657_9NEOP</name>
<proteinExistence type="predicted"/>
<comment type="caution">
    <text evidence="1">The sequence shown here is derived from an EMBL/GenBank/DDBJ whole genome shotgun (WGS) entry which is preliminary data.</text>
</comment>
<gene>
    <name evidence="1" type="ORF">PYW08_009465</name>
</gene>
<protein>
    <submittedName>
        <fullName evidence="1">Uncharacterized protein</fullName>
    </submittedName>
</protein>
<dbReference type="Proteomes" id="UP001231649">
    <property type="component" value="Chromosome 24"/>
</dbReference>
<accession>A0ACC2Q657</accession>
<sequence>MSQQLQDLHSNLKYLREYIVKLGPNRRTEDLAFKKLDEAEKEYSKLDCILTQLNHEIQERKLDKKSCEVFQTLIDEIQNNFKKIKGLFSLKDSSSQTSSKDLIEYSNCASKMSDSFDIKTAISLLPVMNGQEQVTNQLIDGILLYSSLISDASKSKLIDFVLKTRLSPSAKLRLKATYADIETLVEDIRIYLLPKKSAVALQTQLFRATQGRRTIEKFGTEIEELLVNLTIAQANEKREAYEVLRPLNEKTAIKRFSDGLADQRLSTIIASRQFASLSEAITAAVDEQSMSFHPPEQVMQFRTNQNIKRGSYRGSRGRGYSHFHSNKKNYNHNYKNNENSTGQRTLHSVNRGKHSGDQRQRQHFRGRPMRCQRVQYNATQESNVQGNLRNDVANNHENLEFFRT</sequence>
<reference evidence="1" key="1">
    <citation type="submission" date="2023-03" db="EMBL/GenBank/DDBJ databases">
        <title>Chromosome-level genomes of two armyworms, Mythimna separata and Mythimna loreyi, provide insights into the biosynthesis and reception of sex pheromones.</title>
        <authorList>
            <person name="Zhao H."/>
        </authorList>
    </citation>
    <scope>NUCLEOTIDE SEQUENCE</scope>
    <source>
        <strain evidence="1">BeijingLab</strain>
    </source>
</reference>
<dbReference type="EMBL" id="CM056800">
    <property type="protein sequence ID" value="KAJ8709461.1"/>
    <property type="molecule type" value="Genomic_DNA"/>
</dbReference>
<organism evidence="1 2">
    <name type="scientific">Mythimna loreyi</name>
    <dbReference type="NCBI Taxonomy" id="667449"/>
    <lineage>
        <taxon>Eukaryota</taxon>
        <taxon>Metazoa</taxon>
        <taxon>Ecdysozoa</taxon>
        <taxon>Arthropoda</taxon>
        <taxon>Hexapoda</taxon>
        <taxon>Insecta</taxon>
        <taxon>Pterygota</taxon>
        <taxon>Neoptera</taxon>
        <taxon>Endopterygota</taxon>
        <taxon>Lepidoptera</taxon>
        <taxon>Glossata</taxon>
        <taxon>Ditrysia</taxon>
        <taxon>Noctuoidea</taxon>
        <taxon>Noctuidae</taxon>
        <taxon>Noctuinae</taxon>
        <taxon>Hadenini</taxon>
        <taxon>Mythimna</taxon>
    </lineage>
</organism>
<evidence type="ECO:0000313" key="1">
    <source>
        <dbReference type="EMBL" id="KAJ8709461.1"/>
    </source>
</evidence>
<keyword evidence="2" id="KW-1185">Reference proteome</keyword>